<dbReference type="GO" id="GO:0000049">
    <property type="term" value="F:tRNA binding"/>
    <property type="evidence" value="ECO:0007669"/>
    <property type="project" value="UniProtKB-UniRule"/>
</dbReference>
<keyword evidence="2 7" id="KW-0819">tRNA processing</keyword>
<dbReference type="GO" id="GO:0001682">
    <property type="term" value="P:tRNA 5'-leader removal"/>
    <property type="evidence" value="ECO:0007669"/>
    <property type="project" value="UniProtKB-UniRule"/>
</dbReference>
<dbReference type="Proteomes" id="UP000823660">
    <property type="component" value="Unassembled WGS sequence"/>
</dbReference>
<dbReference type="InterPro" id="IPR020568">
    <property type="entry name" value="Ribosomal_Su5_D2-typ_SF"/>
</dbReference>
<dbReference type="AlphaFoldDB" id="A0A9D9NB35"/>
<comment type="similarity">
    <text evidence="7">Belongs to the RnpA family.</text>
</comment>
<dbReference type="EMBL" id="JADIMH010000015">
    <property type="protein sequence ID" value="MBO8466774.1"/>
    <property type="molecule type" value="Genomic_DNA"/>
</dbReference>
<dbReference type="GO" id="GO:0004526">
    <property type="term" value="F:ribonuclease P activity"/>
    <property type="evidence" value="ECO:0007669"/>
    <property type="project" value="UniProtKB-UniRule"/>
</dbReference>
<keyword evidence="5 7" id="KW-0378">Hydrolase</keyword>
<dbReference type="Gene3D" id="3.30.230.10">
    <property type="match status" value="1"/>
</dbReference>
<keyword evidence="4 7" id="KW-0255">Endonuclease</keyword>
<dbReference type="GO" id="GO:0030677">
    <property type="term" value="C:ribonuclease P complex"/>
    <property type="evidence" value="ECO:0007669"/>
    <property type="project" value="TreeGrafter"/>
</dbReference>
<evidence type="ECO:0000256" key="2">
    <source>
        <dbReference type="ARBA" id="ARBA00022694"/>
    </source>
</evidence>
<dbReference type="InterPro" id="IPR014721">
    <property type="entry name" value="Ribsml_uS5_D2-typ_fold_subgr"/>
</dbReference>
<accession>A0A9D9NB35</accession>
<sequence>MSPKRHTLSKDERLHGRNDISRLVAEGKFGAVPHMKFCFIPENGLPYSRILVSVPKKLFKRAVKRNLLKRRLRESYRLQKETLQEGKGLDIMFVYNTKEILTFKEIYGLVGQILAKVQRS</sequence>
<evidence type="ECO:0000256" key="7">
    <source>
        <dbReference type="HAMAP-Rule" id="MF_00227"/>
    </source>
</evidence>
<dbReference type="PROSITE" id="PS00648">
    <property type="entry name" value="RIBONUCLEASE_P"/>
    <property type="match status" value="1"/>
</dbReference>
<name>A0A9D9NB35_9BACT</name>
<comment type="catalytic activity">
    <reaction evidence="7">
        <text>Endonucleolytic cleavage of RNA, removing 5'-extranucleotides from tRNA precursor.</text>
        <dbReference type="EC" id="3.1.26.5"/>
    </reaction>
</comment>
<dbReference type="PANTHER" id="PTHR33992:SF1">
    <property type="entry name" value="RIBONUCLEASE P PROTEIN COMPONENT"/>
    <property type="match status" value="1"/>
</dbReference>
<dbReference type="EC" id="3.1.26.5" evidence="7 8"/>
<dbReference type="Pfam" id="PF00825">
    <property type="entry name" value="Ribonuclease_P"/>
    <property type="match status" value="1"/>
</dbReference>
<dbReference type="SUPFAM" id="SSF54211">
    <property type="entry name" value="Ribosomal protein S5 domain 2-like"/>
    <property type="match status" value="1"/>
</dbReference>
<comment type="function">
    <text evidence="1 7">RNaseP catalyzes the removal of the 5'-leader sequence from pre-tRNA to produce the mature 5'-terminus. It can also cleave other RNA substrates such as 4.5S RNA. The protein component plays an auxiliary but essential role in vivo by binding to the 5'-leader sequence and broadening the substrate specificity of the ribozyme.</text>
</comment>
<protein>
    <recommendedName>
        <fullName evidence="7 8">Ribonuclease P protein component</fullName>
        <shortName evidence="7">RNase P protein</shortName>
        <shortName evidence="7">RNaseP protein</shortName>
        <ecNumber evidence="7 8">3.1.26.5</ecNumber>
    </recommendedName>
    <alternativeName>
        <fullName evidence="7">Protein C5</fullName>
    </alternativeName>
</protein>
<comment type="subunit">
    <text evidence="7">Consists of a catalytic RNA component (M1 or rnpB) and a protein subunit.</text>
</comment>
<dbReference type="NCBIfam" id="TIGR00188">
    <property type="entry name" value="rnpA"/>
    <property type="match status" value="1"/>
</dbReference>
<comment type="caution">
    <text evidence="9">The sequence shown here is derived from an EMBL/GenBank/DDBJ whole genome shotgun (WGS) entry which is preliminary data.</text>
</comment>
<evidence type="ECO:0000256" key="8">
    <source>
        <dbReference type="NCBIfam" id="TIGR00188"/>
    </source>
</evidence>
<dbReference type="GO" id="GO:0042781">
    <property type="term" value="F:3'-tRNA processing endoribonuclease activity"/>
    <property type="evidence" value="ECO:0007669"/>
    <property type="project" value="TreeGrafter"/>
</dbReference>
<dbReference type="InterPro" id="IPR020539">
    <property type="entry name" value="RNase_P_CS"/>
</dbReference>
<evidence type="ECO:0000313" key="9">
    <source>
        <dbReference type="EMBL" id="MBO8466774.1"/>
    </source>
</evidence>
<evidence type="ECO:0000256" key="1">
    <source>
        <dbReference type="ARBA" id="ARBA00002663"/>
    </source>
</evidence>
<dbReference type="HAMAP" id="MF_00227">
    <property type="entry name" value="RNase_P"/>
    <property type="match status" value="1"/>
</dbReference>
<dbReference type="PANTHER" id="PTHR33992">
    <property type="entry name" value="RIBONUCLEASE P PROTEIN COMPONENT"/>
    <property type="match status" value="1"/>
</dbReference>
<dbReference type="InterPro" id="IPR000100">
    <property type="entry name" value="RNase_P"/>
</dbReference>
<gene>
    <name evidence="7 9" type="primary">rnpA</name>
    <name evidence="9" type="ORF">IAB99_03300</name>
</gene>
<evidence type="ECO:0000256" key="3">
    <source>
        <dbReference type="ARBA" id="ARBA00022722"/>
    </source>
</evidence>
<keyword evidence="6 7" id="KW-0694">RNA-binding</keyword>
<proteinExistence type="inferred from homology"/>
<evidence type="ECO:0000256" key="4">
    <source>
        <dbReference type="ARBA" id="ARBA00022759"/>
    </source>
</evidence>
<evidence type="ECO:0000256" key="6">
    <source>
        <dbReference type="ARBA" id="ARBA00022884"/>
    </source>
</evidence>
<evidence type="ECO:0000313" key="10">
    <source>
        <dbReference type="Proteomes" id="UP000823660"/>
    </source>
</evidence>
<keyword evidence="3 7" id="KW-0540">Nuclease</keyword>
<evidence type="ECO:0000256" key="5">
    <source>
        <dbReference type="ARBA" id="ARBA00022801"/>
    </source>
</evidence>
<reference evidence="9" key="2">
    <citation type="journal article" date="2021" name="PeerJ">
        <title>Extensive microbial diversity within the chicken gut microbiome revealed by metagenomics and culture.</title>
        <authorList>
            <person name="Gilroy R."/>
            <person name="Ravi A."/>
            <person name="Getino M."/>
            <person name="Pursley I."/>
            <person name="Horton D.L."/>
            <person name="Alikhan N.F."/>
            <person name="Baker D."/>
            <person name="Gharbi K."/>
            <person name="Hall N."/>
            <person name="Watson M."/>
            <person name="Adriaenssens E.M."/>
            <person name="Foster-Nyarko E."/>
            <person name="Jarju S."/>
            <person name="Secka A."/>
            <person name="Antonio M."/>
            <person name="Oren A."/>
            <person name="Chaudhuri R.R."/>
            <person name="La Ragione R."/>
            <person name="Hildebrand F."/>
            <person name="Pallen M.J."/>
        </authorList>
    </citation>
    <scope>NUCLEOTIDE SEQUENCE</scope>
    <source>
        <strain evidence="9">B1-15692</strain>
    </source>
</reference>
<reference evidence="9" key="1">
    <citation type="submission" date="2020-10" db="EMBL/GenBank/DDBJ databases">
        <authorList>
            <person name="Gilroy R."/>
        </authorList>
    </citation>
    <scope>NUCLEOTIDE SEQUENCE</scope>
    <source>
        <strain evidence="9">B1-15692</strain>
    </source>
</reference>
<organism evidence="9 10">
    <name type="scientific">Candidatus Cryptobacteroides faecipullorum</name>
    <dbReference type="NCBI Taxonomy" id="2840764"/>
    <lineage>
        <taxon>Bacteria</taxon>
        <taxon>Pseudomonadati</taxon>
        <taxon>Bacteroidota</taxon>
        <taxon>Bacteroidia</taxon>
        <taxon>Bacteroidales</taxon>
        <taxon>Candidatus Cryptobacteroides</taxon>
    </lineage>
</organism>